<keyword evidence="5" id="KW-0378">Hydrolase</keyword>
<comment type="caution">
    <text evidence="3">The sequence shown here is derived from an EMBL/GenBank/DDBJ whole genome shotgun (WGS) entry which is preliminary data.</text>
</comment>
<dbReference type="EMBL" id="CAMXCT010004668">
    <property type="protein sequence ID" value="CAI4009897.1"/>
    <property type="molecule type" value="Genomic_DNA"/>
</dbReference>
<keyword evidence="2" id="KW-1133">Transmembrane helix</keyword>
<proteinExistence type="predicted"/>
<dbReference type="AlphaFoldDB" id="A0A9P1GGP3"/>
<evidence type="ECO:0000313" key="5">
    <source>
        <dbReference type="EMBL" id="CAL4797209.1"/>
    </source>
</evidence>
<evidence type="ECO:0000256" key="2">
    <source>
        <dbReference type="SAM" id="Phobius"/>
    </source>
</evidence>
<dbReference type="EMBL" id="CAMXCT030004668">
    <property type="protein sequence ID" value="CAL4797209.1"/>
    <property type="molecule type" value="Genomic_DNA"/>
</dbReference>
<reference evidence="3" key="1">
    <citation type="submission" date="2022-10" db="EMBL/GenBank/DDBJ databases">
        <authorList>
            <person name="Chen Y."/>
            <person name="Dougan E. K."/>
            <person name="Chan C."/>
            <person name="Rhodes N."/>
            <person name="Thang M."/>
        </authorList>
    </citation>
    <scope>NUCLEOTIDE SEQUENCE</scope>
</reference>
<evidence type="ECO:0000313" key="4">
    <source>
        <dbReference type="EMBL" id="CAL1163272.1"/>
    </source>
</evidence>
<dbReference type="GO" id="GO:0016787">
    <property type="term" value="F:hydrolase activity"/>
    <property type="evidence" value="ECO:0007669"/>
    <property type="project" value="UniProtKB-KW"/>
</dbReference>
<organism evidence="3">
    <name type="scientific">Cladocopium goreaui</name>
    <dbReference type="NCBI Taxonomy" id="2562237"/>
    <lineage>
        <taxon>Eukaryota</taxon>
        <taxon>Sar</taxon>
        <taxon>Alveolata</taxon>
        <taxon>Dinophyceae</taxon>
        <taxon>Suessiales</taxon>
        <taxon>Symbiodiniaceae</taxon>
        <taxon>Cladocopium</taxon>
    </lineage>
</organism>
<keyword evidence="6" id="KW-1185">Reference proteome</keyword>
<keyword evidence="2" id="KW-0812">Transmembrane</keyword>
<reference evidence="4" key="2">
    <citation type="submission" date="2024-04" db="EMBL/GenBank/DDBJ databases">
        <authorList>
            <person name="Chen Y."/>
            <person name="Shah S."/>
            <person name="Dougan E. K."/>
            <person name="Thang M."/>
            <person name="Chan C."/>
        </authorList>
    </citation>
    <scope>NUCLEOTIDE SEQUENCE [LARGE SCALE GENOMIC DNA]</scope>
</reference>
<name>A0A9P1GGP3_9DINO</name>
<dbReference type="Proteomes" id="UP001152797">
    <property type="component" value="Unassembled WGS sequence"/>
</dbReference>
<gene>
    <name evidence="3" type="ORF">C1SCF055_LOCUS35223</name>
</gene>
<evidence type="ECO:0000313" key="3">
    <source>
        <dbReference type="EMBL" id="CAI4009897.1"/>
    </source>
</evidence>
<accession>A0A9P1GGP3</accession>
<keyword evidence="2" id="KW-0472">Membrane</keyword>
<feature type="transmembrane region" description="Helical" evidence="2">
    <location>
        <begin position="239"/>
        <end position="258"/>
    </location>
</feature>
<dbReference type="EMBL" id="CAMXCT020004668">
    <property type="protein sequence ID" value="CAL1163272.1"/>
    <property type="molecule type" value="Genomic_DNA"/>
</dbReference>
<evidence type="ECO:0000313" key="6">
    <source>
        <dbReference type="Proteomes" id="UP001152797"/>
    </source>
</evidence>
<feature type="region of interest" description="Disordered" evidence="1">
    <location>
        <begin position="20"/>
        <end position="71"/>
    </location>
</feature>
<protein>
    <submittedName>
        <fullName evidence="5">Pyrimidine-specific ribonucleoside hydrolase RihB</fullName>
    </submittedName>
</protein>
<evidence type="ECO:0000256" key="1">
    <source>
        <dbReference type="SAM" id="MobiDB-lite"/>
    </source>
</evidence>
<dbReference type="OrthoDB" id="432381at2759"/>
<sequence length="286" mass="30806">MAADAARLGLLAPPWTADARRGGLRGCRGGPDSDSLLDASPVSERFDAGPLHQPGAGPPTGSMAGESFEEGRAHGGRADWATCAQSAVTADFVRRVESCDSAARAVLPKMRLQTWLMPVLVNRRVQVALEGLPRSAALDAGFIPWDVVALLAAVRPHLFTGWDFLEVAFPSCSQEPCNGTMLTQPSEATGSHSNHSNIVSVPKFITNETLILETMLELLCSVSSVEPLPSLDWGFGREVFAALNSLLVICVLGVLLFWMKKKRPTLIWPPWPLDPVCFCMVVGFLD</sequence>